<gene>
    <name evidence="2" type="ORF">NOO_LOCUS3957</name>
</gene>
<accession>A0A182E7G4</accession>
<dbReference type="STRING" id="42157.A0A182E7G4"/>
<keyword evidence="3" id="KW-1185">Reference proteome</keyword>
<evidence type="ECO:0000313" key="3">
    <source>
        <dbReference type="Proteomes" id="UP000271087"/>
    </source>
</evidence>
<proteinExistence type="predicted"/>
<evidence type="ECO:0000313" key="4">
    <source>
        <dbReference type="WBParaSite" id="nOo.2.0.1.t03957-RA"/>
    </source>
</evidence>
<feature type="transmembrane region" description="Helical" evidence="1">
    <location>
        <begin position="52"/>
        <end position="70"/>
    </location>
</feature>
<feature type="transmembrane region" description="Helical" evidence="1">
    <location>
        <begin position="104"/>
        <end position="128"/>
    </location>
</feature>
<name>A0A182E7G4_ONCOC</name>
<protein>
    <submittedName>
        <fullName evidence="4">Polyprenol reductase</fullName>
    </submittedName>
</protein>
<reference evidence="4" key="1">
    <citation type="submission" date="2016-06" db="UniProtKB">
        <authorList>
            <consortium name="WormBaseParasite"/>
        </authorList>
    </citation>
    <scope>IDENTIFICATION</scope>
</reference>
<dbReference type="Proteomes" id="UP000271087">
    <property type="component" value="Unassembled WGS sequence"/>
</dbReference>
<evidence type="ECO:0000313" key="2">
    <source>
        <dbReference type="EMBL" id="VDK71206.1"/>
    </source>
</evidence>
<dbReference type="OrthoDB" id="5814545at2759"/>
<dbReference type="AlphaFoldDB" id="A0A182E7G4"/>
<evidence type="ECO:0000256" key="1">
    <source>
        <dbReference type="SAM" id="Phobius"/>
    </source>
</evidence>
<keyword evidence="1" id="KW-0472">Membrane</keyword>
<dbReference type="EMBL" id="UYRW01000821">
    <property type="protein sequence ID" value="VDK71206.1"/>
    <property type="molecule type" value="Genomic_DNA"/>
</dbReference>
<reference evidence="2 3" key="2">
    <citation type="submission" date="2018-08" db="EMBL/GenBank/DDBJ databases">
        <authorList>
            <person name="Laetsch R D."/>
            <person name="Stevens L."/>
            <person name="Kumar S."/>
            <person name="Blaxter L. M."/>
        </authorList>
    </citation>
    <scope>NUCLEOTIDE SEQUENCE [LARGE SCALE GENOMIC DNA]</scope>
</reference>
<keyword evidence="1" id="KW-1133">Transmembrane helix</keyword>
<feature type="transmembrane region" description="Helical" evidence="1">
    <location>
        <begin position="77"/>
        <end position="98"/>
    </location>
</feature>
<keyword evidence="1" id="KW-0812">Transmembrane</keyword>
<dbReference type="WBParaSite" id="nOo.2.0.1.t03957-RA">
    <property type="protein sequence ID" value="nOo.2.0.1.t03957-RA"/>
    <property type="gene ID" value="nOo.2.0.1.g03957"/>
</dbReference>
<organism evidence="4">
    <name type="scientific">Onchocerca ochengi</name>
    <name type="common">Filarial nematode worm</name>
    <dbReference type="NCBI Taxonomy" id="42157"/>
    <lineage>
        <taxon>Eukaryota</taxon>
        <taxon>Metazoa</taxon>
        <taxon>Ecdysozoa</taxon>
        <taxon>Nematoda</taxon>
        <taxon>Chromadorea</taxon>
        <taxon>Rhabditida</taxon>
        <taxon>Spirurina</taxon>
        <taxon>Spiruromorpha</taxon>
        <taxon>Filarioidea</taxon>
        <taxon>Onchocercidae</taxon>
        <taxon>Onchocerca</taxon>
    </lineage>
</organism>
<sequence>MEIQNIVRAWLAFTVLQLFGNLQQCVHRKTFLEVLLRHKTTIRDTTPIAASFFVHYWIILLLRLFVIYYFDCIPLHIFHIICSITSAIFLGFEIFYAEFLEKSIAIYIQIALSGCTVLIIICSWKYLFEVTEKQEKRRKKLTAVHMMEHDYMNIKKQK</sequence>